<dbReference type="SMART" id="SM00842">
    <property type="entry name" value="FtsA"/>
    <property type="match status" value="1"/>
</dbReference>
<dbReference type="InterPro" id="IPR050696">
    <property type="entry name" value="FtsA/MreB"/>
</dbReference>
<dbReference type="RefSeq" id="WP_211428481.1">
    <property type="nucleotide sequence ID" value="NZ_CP072648.1"/>
</dbReference>
<dbReference type="PIRSF" id="PIRSF019169">
    <property type="entry name" value="PilM"/>
    <property type="match status" value="1"/>
</dbReference>
<dbReference type="SUPFAM" id="SSF53067">
    <property type="entry name" value="Actin-like ATPase domain"/>
    <property type="match status" value="2"/>
</dbReference>
<protein>
    <submittedName>
        <fullName evidence="2">Type IV pilus assembly protein PilM</fullName>
    </submittedName>
</protein>
<feature type="domain" description="SHS2" evidence="1">
    <location>
        <begin position="12"/>
        <end position="177"/>
    </location>
</feature>
<dbReference type="Proteomes" id="UP000676506">
    <property type="component" value="Chromosome 1"/>
</dbReference>
<gene>
    <name evidence="2" type="primary">pilM</name>
    <name evidence="2" type="ORF">J8C06_09595</name>
</gene>
<accession>A0ABX8B6J4</accession>
<dbReference type="Gene3D" id="3.30.1490.300">
    <property type="match status" value="1"/>
</dbReference>
<dbReference type="InterPro" id="IPR005883">
    <property type="entry name" value="PilM"/>
</dbReference>
<dbReference type="Pfam" id="PF11104">
    <property type="entry name" value="PilM_2"/>
    <property type="match status" value="1"/>
</dbReference>
<dbReference type="InterPro" id="IPR003494">
    <property type="entry name" value="SHS2_FtsA"/>
</dbReference>
<proteinExistence type="predicted"/>
<evidence type="ECO:0000313" key="3">
    <source>
        <dbReference type="Proteomes" id="UP000676506"/>
    </source>
</evidence>
<dbReference type="Gene3D" id="3.30.420.40">
    <property type="match status" value="2"/>
</dbReference>
<keyword evidence="3" id="KW-1185">Reference proteome</keyword>
<dbReference type="NCBIfam" id="TIGR01175">
    <property type="entry name" value="pilM"/>
    <property type="match status" value="1"/>
</dbReference>
<dbReference type="PANTHER" id="PTHR32432">
    <property type="entry name" value="CELL DIVISION PROTEIN FTSA-RELATED"/>
    <property type="match status" value="1"/>
</dbReference>
<dbReference type="CDD" id="cd24049">
    <property type="entry name" value="ASKHA_NBD_PilM"/>
    <property type="match status" value="1"/>
</dbReference>
<dbReference type="EMBL" id="CP072648">
    <property type="protein sequence ID" value="QUW02591.1"/>
    <property type="molecule type" value="Genomic_DNA"/>
</dbReference>
<dbReference type="InterPro" id="IPR043129">
    <property type="entry name" value="ATPase_NBD"/>
</dbReference>
<dbReference type="PANTHER" id="PTHR32432:SF3">
    <property type="entry name" value="ETHANOLAMINE UTILIZATION PROTEIN EUTJ"/>
    <property type="match status" value="1"/>
</dbReference>
<reference evidence="2 3" key="1">
    <citation type="submission" date="2021-03" db="EMBL/GenBank/DDBJ databases">
        <title>Genomic and phenotypic characterization of Chloracidobacterium isolates provides evidence for multiple species.</title>
        <authorList>
            <person name="Saini M.K."/>
            <person name="Costas A.M.G."/>
            <person name="Tank M."/>
            <person name="Bryant D.A."/>
        </authorList>
    </citation>
    <scope>NUCLEOTIDE SEQUENCE [LARGE SCALE GENOMIC DNA]</scope>
    <source>
        <strain evidence="2 3">BV2-C</strain>
    </source>
</reference>
<evidence type="ECO:0000313" key="2">
    <source>
        <dbReference type="EMBL" id="QUW02591.1"/>
    </source>
</evidence>
<evidence type="ECO:0000259" key="1">
    <source>
        <dbReference type="SMART" id="SM00842"/>
    </source>
</evidence>
<sequence>MGLFGLSGSKTVVGIDIGSSAVKAVELKPLKNGFELLAIGHANLIPDAIVDGHIIDLNHVSDAIGRLLGEHNIKAKDVNTSVSGHSVIVKKIEVSYMTDDELAERIQWEADQHIPFDIMDVNLDYSVVGRDPASGVMQVLLVACKRDKIAQYTTVISQAGRNPVVIDVDAFALQNAYEVNYQPMPTATVALLDVGACVTSINIVRGSNSVFTRDISAGGNQYTDLLQKELGLTFEQAEALKRGVPTDNGLQPSDAQSLIDSVTDMMAMEVQKTLDFWRAAGSPSDVAPVDRVLIAGGSSKVSGLTSAFSERFGIPVERFNAFNPSRIIVNPKKFDEEYIREMSPTMAVAVGLAARQPGQ</sequence>
<name>A0ABX8B6J4_9BACT</name>
<organism evidence="2 3">
    <name type="scientific">Chloracidobacterium validum</name>
    <dbReference type="NCBI Taxonomy" id="2821543"/>
    <lineage>
        <taxon>Bacteria</taxon>
        <taxon>Pseudomonadati</taxon>
        <taxon>Acidobacteriota</taxon>
        <taxon>Terriglobia</taxon>
        <taxon>Terriglobales</taxon>
        <taxon>Acidobacteriaceae</taxon>
        <taxon>Chloracidobacterium</taxon>
    </lineage>
</organism>